<accession>A0A512AI03</accession>
<dbReference type="EMBL" id="BJYR01000007">
    <property type="protein sequence ID" value="GEN99311.1"/>
    <property type="molecule type" value="Genomic_DNA"/>
</dbReference>
<dbReference type="AlphaFoldDB" id="A0A512AI03"/>
<dbReference type="Proteomes" id="UP000321464">
    <property type="component" value="Unassembled WGS sequence"/>
</dbReference>
<dbReference type="OrthoDB" id="7190660at2"/>
<gene>
    <name evidence="2" type="ORF">NSE01_11440</name>
</gene>
<sequence length="104" mass="10781">MAISGDYPSPVTVNGYVCRNCSDVDRAKRHIDPADPAAGPFGVNGSHKPGKAAQPKNHFSAEARNVDRLEALYRDRRAAPVSPIAAAYAGAPPAPGGSLVSRSA</sequence>
<evidence type="ECO:0000313" key="2">
    <source>
        <dbReference type="EMBL" id="GEN99311.1"/>
    </source>
</evidence>
<name>A0A512AI03_9SPHN</name>
<dbReference type="RefSeq" id="WP_147158659.1">
    <property type="nucleotide sequence ID" value="NZ_BJYR01000007.1"/>
</dbReference>
<keyword evidence="3" id="KW-1185">Reference proteome</keyword>
<proteinExistence type="predicted"/>
<organism evidence="2 3">
    <name type="scientific">Novosphingobium sediminis</name>
    <dbReference type="NCBI Taxonomy" id="707214"/>
    <lineage>
        <taxon>Bacteria</taxon>
        <taxon>Pseudomonadati</taxon>
        <taxon>Pseudomonadota</taxon>
        <taxon>Alphaproteobacteria</taxon>
        <taxon>Sphingomonadales</taxon>
        <taxon>Sphingomonadaceae</taxon>
        <taxon>Novosphingobium</taxon>
    </lineage>
</organism>
<feature type="region of interest" description="Disordered" evidence="1">
    <location>
        <begin position="31"/>
        <end position="62"/>
    </location>
</feature>
<evidence type="ECO:0000313" key="3">
    <source>
        <dbReference type="Proteomes" id="UP000321464"/>
    </source>
</evidence>
<comment type="caution">
    <text evidence="2">The sequence shown here is derived from an EMBL/GenBank/DDBJ whole genome shotgun (WGS) entry which is preliminary data.</text>
</comment>
<evidence type="ECO:0000256" key="1">
    <source>
        <dbReference type="SAM" id="MobiDB-lite"/>
    </source>
</evidence>
<feature type="region of interest" description="Disordered" evidence="1">
    <location>
        <begin position="85"/>
        <end position="104"/>
    </location>
</feature>
<protein>
    <submittedName>
        <fullName evidence="2">Uncharacterized protein</fullName>
    </submittedName>
</protein>
<reference evidence="2 3" key="1">
    <citation type="submission" date="2019-07" db="EMBL/GenBank/DDBJ databases">
        <title>Whole genome shotgun sequence of Novosphingobium sediminis NBRC 106119.</title>
        <authorList>
            <person name="Hosoyama A."/>
            <person name="Uohara A."/>
            <person name="Ohji S."/>
            <person name="Ichikawa N."/>
        </authorList>
    </citation>
    <scope>NUCLEOTIDE SEQUENCE [LARGE SCALE GENOMIC DNA]</scope>
    <source>
        <strain evidence="2 3">NBRC 106119</strain>
    </source>
</reference>